<protein>
    <submittedName>
        <fullName evidence="1">Uncharacterized protein</fullName>
    </submittedName>
</protein>
<dbReference type="GeneID" id="65121652"/>
<dbReference type="Proteomes" id="UP000317704">
    <property type="component" value="Segment"/>
</dbReference>
<gene>
    <name evidence="1" type="primary">52</name>
    <name evidence="1" type="ORF">SEA_JUJU_52</name>
</gene>
<sequence>MSAGAVELIRSIRGLHPEVSVNGSVQPIPDEEGGAFAWVSVIGLPSDRYPEFRQGDYGDEFTLTVRGPDRRDNAATLSVTRYHDDDLVAALQTTLDYIVARSGSAQ</sequence>
<organism evidence="1 2">
    <name type="scientific">Gordonia phage JuJu</name>
    <dbReference type="NCBI Taxonomy" id="2590929"/>
    <lineage>
        <taxon>Viruses</taxon>
        <taxon>Duplodnaviria</taxon>
        <taxon>Heunggongvirae</taxon>
        <taxon>Uroviricota</taxon>
        <taxon>Caudoviricetes</taxon>
        <taxon>Jujuvirus</taxon>
        <taxon>Jujuvirus juju</taxon>
    </lineage>
</organism>
<keyword evidence="2" id="KW-1185">Reference proteome</keyword>
<proteinExistence type="predicted"/>
<accession>A0A516KR56</accession>
<dbReference type="EMBL" id="MN062704">
    <property type="protein sequence ID" value="QDP44168.1"/>
    <property type="molecule type" value="Genomic_DNA"/>
</dbReference>
<dbReference type="RefSeq" id="YP_010103753.1">
    <property type="nucleotide sequence ID" value="NC_055811.1"/>
</dbReference>
<name>A0A516KR56_9CAUD</name>
<dbReference type="KEGG" id="vg:65121652"/>
<evidence type="ECO:0000313" key="2">
    <source>
        <dbReference type="Proteomes" id="UP000317704"/>
    </source>
</evidence>
<evidence type="ECO:0000313" key="1">
    <source>
        <dbReference type="EMBL" id="QDP44168.1"/>
    </source>
</evidence>
<reference evidence="1 2" key="1">
    <citation type="submission" date="2019-06" db="EMBL/GenBank/DDBJ databases">
        <authorList>
            <person name="English H.B."/>
            <person name="Fox B.C."/>
            <person name="Houston B.M."/>
            <person name="Koller H.E."/>
            <person name="Salsman M.A."/>
            <person name="Teasley B.R."/>
            <person name="Vandoros E."/>
            <person name="Korey C.A."/>
            <person name="Tolsma S."/>
            <person name="Caruso S.M."/>
            <person name="Garlena R.A."/>
            <person name="Russell D.A."/>
            <person name="Pope W.H."/>
            <person name="Jacobs-Se D."/>
            <person name="Hatfull G.F."/>
        </authorList>
    </citation>
    <scope>NUCLEOTIDE SEQUENCE [LARGE SCALE GENOMIC DNA]</scope>
</reference>